<keyword evidence="2" id="KW-1185">Reference proteome</keyword>
<dbReference type="Proteomes" id="UP000245021">
    <property type="component" value="Unassembled WGS sequence"/>
</dbReference>
<protein>
    <submittedName>
        <fullName evidence="1">Uncharacterized protein</fullName>
    </submittedName>
</protein>
<dbReference type="AlphaFoldDB" id="A0A2R5HDZ7"/>
<dbReference type="RefSeq" id="WP_109245034.1">
    <property type="nucleotide sequence ID" value="NZ_BFFO01000001.1"/>
</dbReference>
<dbReference type="OrthoDB" id="2232646at2"/>
<proteinExistence type="predicted"/>
<reference evidence="1 2" key="1">
    <citation type="journal article" date="2018" name="Genome Announc.">
        <title>Draft Genome Sequence of Lactococcus sp. Strain NtB2 (JCM 32569), Isolated from the Gut of the Higher Termite Nasutitermes takasagoensis.</title>
        <authorList>
            <person name="Noda S."/>
            <person name="Aihara C."/>
            <person name="Yuki M."/>
            <person name="Ohkuma M."/>
        </authorList>
    </citation>
    <scope>NUCLEOTIDE SEQUENCE [LARGE SCALE GENOMIC DNA]</scope>
    <source>
        <strain evidence="1 2">NtB2</strain>
    </source>
</reference>
<evidence type="ECO:0000313" key="2">
    <source>
        <dbReference type="Proteomes" id="UP000245021"/>
    </source>
</evidence>
<name>A0A2R5HDZ7_9LACT</name>
<gene>
    <name evidence="1" type="ORF">NtB2_00149</name>
</gene>
<evidence type="ECO:0000313" key="1">
    <source>
        <dbReference type="EMBL" id="GBG96046.1"/>
    </source>
</evidence>
<dbReference type="EMBL" id="BFFO01000001">
    <property type="protein sequence ID" value="GBG96046.1"/>
    <property type="molecule type" value="Genomic_DNA"/>
</dbReference>
<comment type="caution">
    <text evidence="1">The sequence shown here is derived from an EMBL/GenBank/DDBJ whole genome shotgun (WGS) entry which is preliminary data.</text>
</comment>
<organism evidence="1 2">
    <name type="scientific">Lactococcus termiticola</name>
    <dbReference type="NCBI Taxonomy" id="2169526"/>
    <lineage>
        <taxon>Bacteria</taxon>
        <taxon>Bacillati</taxon>
        <taxon>Bacillota</taxon>
        <taxon>Bacilli</taxon>
        <taxon>Lactobacillales</taxon>
        <taxon>Streptococcaceae</taxon>
        <taxon>Lactococcus</taxon>
    </lineage>
</organism>
<accession>A0A2R5HDZ7</accession>
<sequence>MLDQKFQDKLNQLKARYLENVGGEKNLTDKEAAAEYYANLSADEKEQKLIDFLDIYKQKEAIVKENITALKAEDGDAKRIDQLEEFLDGIQTKMMHAEQKLEVLHSGDPANKEKLKRQLAALELKRCKALIAHKDCGKIDEKISQTKALFKKVSH</sequence>